<reference evidence="1" key="1">
    <citation type="submission" date="2016-10" db="EMBL/GenBank/DDBJ databases">
        <title>Sequence of Gallionella enrichment culture.</title>
        <authorList>
            <person name="Poehlein A."/>
            <person name="Muehling M."/>
            <person name="Daniel R."/>
        </authorList>
    </citation>
    <scope>NUCLEOTIDE SEQUENCE</scope>
</reference>
<protein>
    <submittedName>
        <fullName evidence="1">Uncharacterized protein</fullName>
    </submittedName>
</protein>
<dbReference type="EMBL" id="MLJW01000532">
    <property type="protein sequence ID" value="OIQ85610.1"/>
    <property type="molecule type" value="Genomic_DNA"/>
</dbReference>
<proteinExistence type="predicted"/>
<gene>
    <name evidence="1" type="ORF">GALL_325470</name>
</gene>
<sequence length="135" mass="14988">MTELTYPSGQWVGFYTYSRRPQRFLMDLLLEFREGLISGEGADGLGLFAIDGRYGADDGECTWIKTYFGRHSVEYTGYREKKGIWGTWKIRTTTGGFHIWPIGEGAALGELKASIEQEAPVCAEPVADPVGAQTL</sequence>
<name>A0A1J5QQF0_9ZZZZ</name>
<evidence type="ECO:0000313" key="1">
    <source>
        <dbReference type="EMBL" id="OIQ85610.1"/>
    </source>
</evidence>
<dbReference type="AlphaFoldDB" id="A0A1J5QQF0"/>
<comment type="caution">
    <text evidence="1">The sequence shown here is derived from an EMBL/GenBank/DDBJ whole genome shotgun (WGS) entry which is preliminary data.</text>
</comment>
<organism evidence="1">
    <name type="scientific">mine drainage metagenome</name>
    <dbReference type="NCBI Taxonomy" id="410659"/>
    <lineage>
        <taxon>unclassified sequences</taxon>
        <taxon>metagenomes</taxon>
        <taxon>ecological metagenomes</taxon>
    </lineage>
</organism>
<accession>A0A1J5QQF0</accession>